<sequence length="86" mass="9625">MDASLQGQVIHVAFAKDLKIKLNAAAKMSLLAIVYFTATWSARAAAAEWQIASIPSFYPWKDGRVVDEEIQMRMNSLDKMILEHTA</sequence>
<dbReference type="EMBL" id="PNBA02000014">
    <property type="protein sequence ID" value="KAG6401984.1"/>
    <property type="molecule type" value="Genomic_DNA"/>
</dbReference>
<reference evidence="1" key="2">
    <citation type="submission" date="2020-08" db="EMBL/GenBank/DDBJ databases">
        <title>Plant Genome Project.</title>
        <authorList>
            <person name="Zhang R.-G."/>
        </authorList>
    </citation>
    <scope>NUCLEOTIDE SEQUENCE</scope>
    <source>
        <strain evidence="1">Huo1</strain>
        <tissue evidence="1">Leaf</tissue>
    </source>
</reference>
<proteinExistence type="predicted"/>
<accession>A0A8X8ZFF8</accession>
<name>A0A8X8ZFF8_SALSN</name>
<reference evidence="1" key="1">
    <citation type="submission" date="2018-01" db="EMBL/GenBank/DDBJ databases">
        <authorList>
            <person name="Mao J.F."/>
        </authorList>
    </citation>
    <scope>NUCLEOTIDE SEQUENCE</scope>
    <source>
        <strain evidence="1">Huo1</strain>
        <tissue evidence="1">Leaf</tissue>
    </source>
</reference>
<protein>
    <submittedName>
        <fullName evidence="1">Uncharacterized protein</fullName>
    </submittedName>
</protein>
<dbReference type="AlphaFoldDB" id="A0A8X8ZFF8"/>
<organism evidence="1">
    <name type="scientific">Salvia splendens</name>
    <name type="common">Scarlet sage</name>
    <dbReference type="NCBI Taxonomy" id="180675"/>
    <lineage>
        <taxon>Eukaryota</taxon>
        <taxon>Viridiplantae</taxon>
        <taxon>Streptophyta</taxon>
        <taxon>Embryophyta</taxon>
        <taxon>Tracheophyta</taxon>
        <taxon>Spermatophyta</taxon>
        <taxon>Magnoliopsida</taxon>
        <taxon>eudicotyledons</taxon>
        <taxon>Gunneridae</taxon>
        <taxon>Pentapetalae</taxon>
        <taxon>asterids</taxon>
        <taxon>lamiids</taxon>
        <taxon>Lamiales</taxon>
        <taxon>Lamiaceae</taxon>
        <taxon>Nepetoideae</taxon>
        <taxon>Mentheae</taxon>
        <taxon>Salviinae</taxon>
        <taxon>Salvia</taxon>
        <taxon>Salvia subgen. Calosphace</taxon>
        <taxon>core Calosphace</taxon>
    </lineage>
</organism>
<evidence type="ECO:0000313" key="1">
    <source>
        <dbReference type="EMBL" id="KAG6401984.1"/>
    </source>
</evidence>
<evidence type="ECO:0000313" key="2">
    <source>
        <dbReference type="Proteomes" id="UP000298416"/>
    </source>
</evidence>
<comment type="caution">
    <text evidence="1">The sequence shown here is derived from an EMBL/GenBank/DDBJ whole genome shotgun (WGS) entry which is preliminary data.</text>
</comment>
<keyword evidence="2" id="KW-1185">Reference proteome</keyword>
<dbReference type="Proteomes" id="UP000298416">
    <property type="component" value="Unassembled WGS sequence"/>
</dbReference>
<gene>
    <name evidence="1" type="ORF">SASPL_138852</name>
</gene>